<dbReference type="Pfam" id="PF02653">
    <property type="entry name" value="BPD_transp_2"/>
    <property type="match status" value="1"/>
</dbReference>
<keyword evidence="3 6" id="KW-0812">Transmembrane</keyword>
<proteinExistence type="predicted"/>
<evidence type="ECO:0000256" key="4">
    <source>
        <dbReference type="ARBA" id="ARBA00022989"/>
    </source>
</evidence>
<dbReference type="EMBL" id="NFKP01000015">
    <property type="protein sequence ID" value="OUP68718.1"/>
    <property type="molecule type" value="Genomic_DNA"/>
</dbReference>
<comment type="subcellular location">
    <subcellularLocation>
        <location evidence="1">Cell membrane</location>
        <topology evidence="1">Multi-pass membrane protein</topology>
    </subcellularLocation>
</comment>
<accession>A0A174RVD1</accession>
<evidence type="ECO:0000256" key="5">
    <source>
        <dbReference type="ARBA" id="ARBA00023136"/>
    </source>
</evidence>
<dbReference type="RefSeq" id="WP_006876684.1">
    <property type="nucleotide sequence ID" value="NZ_CABIWA010000005.1"/>
</dbReference>
<feature type="transmembrane region" description="Helical" evidence="6">
    <location>
        <begin position="298"/>
        <end position="321"/>
    </location>
</feature>
<keyword evidence="5 6" id="KW-0472">Membrane</keyword>
<evidence type="ECO:0000313" key="7">
    <source>
        <dbReference type="EMBL" id="CUP87637.1"/>
    </source>
</evidence>
<name>A0A174RVD1_9FIRM</name>
<evidence type="ECO:0000256" key="2">
    <source>
        <dbReference type="ARBA" id="ARBA00022475"/>
    </source>
</evidence>
<evidence type="ECO:0000313" key="8">
    <source>
        <dbReference type="EMBL" id="OUP68718.1"/>
    </source>
</evidence>
<dbReference type="Proteomes" id="UP000196386">
    <property type="component" value="Unassembled WGS sequence"/>
</dbReference>
<dbReference type="Proteomes" id="UP000260828">
    <property type="component" value="Unassembled WGS sequence"/>
</dbReference>
<evidence type="ECO:0000313" key="9">
    <source>
        <dbReference type="EMBL" id="RGE69041.1"/>
    </source>
</evidence>
<feature type="transmembrane region" description="Helical" evidence="6">
    <location>
        <begin position="51"/>
        <end position="74"/>
    </location>
</feature>
<reference evidence="7 10" key="1">
    <citation type="submission" date="2015-09" db="EMBL/GenBank/DDBJ databases">
        <authorList>
            <consortium name="Pathogen Informatics"/>
        </authorList>
    </citation>
    <scope>NUCLEOTIDE SEQUENCE [LARGE SCALE GENOMIC DNA]</scope>
    <source>
        <strain evidence="7 10">2789STDY5834939</strain>
    </source>
</reference>
<organism evidence="7 10">
    <name type="scientific">Anaerotruncus colihominis</name>
    <dbReference type="NCBI Taxonomy" id="169435"/>
    <lineage>
        <taxon>Bacteria</taxon>
        <taxon>Bacillati</taxon>
        <taxon>Bacillota</taxon>
        <taxon>Clostridia</taxon>
        <taxon>Eubacteriales</taxon>
        <taxon>Oscillospiraceae</taxon>
        <taxon>Anaerotruncus</taxon>
    </lineage>
</organism>
<evidence type="ECO:0000313" key="12">
    <source>
        <dbReference type="Proteomes" id="UP000260828"/>
    </source>
</evidence>
<dbReference type="AlphaFoldDB" id="A0A174RVD1"/>
<evidence type="ECO:0000313" key="10">
    <source>
        <dbReference type="Proteomes" id="UP000095765"/>
    </source>
</evidence>
<feature type="transmembrane region" description="Helical" evidence="6">
    <location>
        <begin position="164"/>
        <end position="185"/>
    </location>
</feature>
<evidence type="ECO:0000256" key="3">
    <source>
        <dbReference type="ARBA" id="ARBA00022692"/>
    </source>
</evidence>
<reference evidence="11" key="2">
    <citation type="submission" date="2017-04" db="EMBL/GenBank/DDBJ databases">
        <title>Function of individual gut microbiota members based on whole genome sequencing of pure cultures obtained from chicken caecum.</title>
        <authorList>
            <person name="Medvecky M."/>
            <person name="Cejkova D."/>
            <person name="Polansky O."/>
            <person name="Karasova D."/>
            <person name="Kubasova T."/>
            <person name="Cizek A."/>
            <person name="Rychlik I."/>
        </authorList>
    </citation>
    <scope>NUCLEOTIDE SEQUENCE [LARGE SCALE GENOMIC DNA]</scope>
    <source>
        <strain evidence="11">An175</strain>
    </source>
</reference>
<dbReference type="OrthoDB" id="9813906at2"/>
<dbReference type="PANTHER" id="PTHR32196:SF72">
    <property type="entry name" value="RIBOSE IMPORT PERMEASE PROTEIN RBSC"/>
    <property type="match status" value="1"/>
</dbReference>
<dbReference type="GO" id="GO:0005886">
    <property type="term" value="C:plasma membrane"/>
    <property type="evidence" value="ECO:0007669"/>
    <property type="project" value="UniProtKB-SubCell"/>
</dbReference>
<gene>
    <name evidence="7" type="primary">rbsC_9</name>
    <name evidence="8" type="ORF">B5F11_12355</name>
    <name evidence="9" type="ORF">DXC40_07075</name>
    <name evidence="7" type="ORF">ERS852551_02238</name>
</gene>
<keyword evidence="2" id="KW-1003">Cell membrane</keyword>
<dbReference type="CDD" id="cd06579">
    <property type="entry name" value="TM_PBP1_transp_AraH_like"/>
    <property type="match status" value="1"/>
</dbReference>
<evidence type="ECO:0000256" key="6">
    <source>
        <dbReference type="SAM" id="Phobius"/>
    </source>
</evidence>
<reference evidence="8" key="3">
    <citation type="journal article" date="2018" name="BMC Genomics">
        <title>Whole genome sequencing and function prediction of 133 gut anaerobes isolated from chicken caecum in pure cultures.</title>
        <authorList>
            <person name="Medvecky M."/>
            <person name="Cejkova D."/>
            <person name="Polansky O."/>
            <person name="Karasova D."/>
            <person name="Kubasova T."/>
            <person name="Cizek A."/>
            <person name="Rychlik I."/>
        </authorList>
    </citation>
    <scope>NUCLEOTIDE SEQUENCE</scope>
    <source>
        <strain evidence="8">An175</strain>
    </source>
</reference>
<protein>
    <submittedName>
        <fullName evidence="9">ABC transporter permease</fullName>
    </submittedName>
    <submittedName>
        <fullName evidence="7">Ribose transport system permease protein rbsC</fullName>
    </submittedName>
</protein>
<dbReference type="InterPro" id="IPR001851">
    <property type="entry name" value="ABC_transp_permease"/>
</dbReference>
<dbReference type="GO" id="GO:0022857">
    <property type="term" value="F:transmembrane transporter activity"/>
    <property type="evidence" value="ECO:0007669"/>
    <property type="project" value="InterPro"/>
</dbReference>
<feature type="transmembrane region" description="Helical" evidence="6">
    <location>
        <begin position="270"/>
        <end position="292"/>
    </location>
</feature>
<dbReference type="EMBL" id="CZBE01000015">
    <property type="protein sequence ID" value="CUP87637.1"/>
    <property type="molecule type" value="Genomic_DNA"/>
</dbReference>
<reference evidence="9 12" key="4">
    <citation type="submission" date="2018-08" db="EMBL/GenBank/DDBJ databases">
        <title>A genome reference for cultivated species of the human gut microbiota.</title>
        <authorList>
            <person name="Zou Y."/>
            <person name="Xue W."/>
            <person name="Luo G."/>
        </authorList>
    </citation>
    <scope>NUCLEOTIDE SEQUENCE [LARGE SCALE GENOMIC DNA]</scope>
    <source>
        <strain evidence="9 12">TF05-12AC</strain>
    </source>
</reference>
<dbReference type="EMBL" id="QVME01000002">
    <property type="protein sequence ID" value="RGE69041.1"/>
    <property type="molecule type" value="Genomic_DNA"/>
</dbReference>
<feature type="transmembrane region" description="Helical" evidence="6">
    <location>
        <begin position="216"/>
        <end position="234"/>
    </location>
</feature>
<evidence type="ECO:0000256" key="1">
    <source>
        <dbReference type="ARBA" id="ARBA00004651"/>
    </source>
</evidence>
<dbReference type="Proteomes" id="UP000095765">
    <property type="component" value="Unassembled WGS sequence"/>
</dbReference>
<feature type="transmembrane region" description="Helical" evidence="6">
    <location>
        <begin position="94"/>
        <end position="114"/>
    </location>
</feature>
<sequence length="335" mass="35749">MERTYQNPLKRFLSEQWAAALIGNLLLFLILAVSQPAFLQASNIMNILCQCSLFGIMAIGMTFVISTGGIDISVGMNALFTMALMYRLNSFGVLPVWAVFIIALAVGGLIGLLNGFMASVLNFPDMIATLATMSILRGAAYLLLDNAQKFVQTPLRVIGNSRLFGLIPTPTILMLAITAAGILVLRYTRFGRYVLAVGGNRNSAVFSGLNVTRIRIGAYAICGACAALGGIVYAGRIGSIAPNSCMGYEFTVITAVVLGGTKMSGGKSSVIGSALGCIFLYLIENAMTMLNISSYYQVFARALMMLCAIAIDTATTMRAGAVMTRERRARFLEGA</sequence>
<evidence type="ECO:0000313" key="11">
    <source>
        <dbReference type="Proteomes" id="UP000196386"/>
    </source>
</evidence>
<keyword evidence="4 6" id="KW-1133">Transmembrane helix</keyword>
<dbReference type="PANTHER" id="PTHR32196">
    <property type="entry name" value="ABC TRANSPORTER PERMEASE PROTEIN YPHD-RELATED-RELATED"/>
    <property type="match status" value="1"/>
</dbReference>
<feature type="transmembrane region" description="Helical" evidence="6">
    <location>
        <begin position="17"/>
        <end position="39"/>
    </location>
</feature>
<feature type="transmembrane region" description="Helical" evidence="6">
    <location>
        <begin position="126"/>
        <end position="144"/>
    </location>
</feature>